<evidence type="ECO:0000256" key="1">
    <source>
        <dbReference type="ARBA" id="ARBA00001974"/>
    </source>
</evidence>
<proteinExistence type="inferred from homology"/>
<evidence type="ECO:0000256" key="7">
    <source>
        <dbReference type="ARBA" id="ARBA00023284"/>
    </source>
</evidence>
<dbReference type="Pfam" id="PF07992">
    <property type="entry name" value="Pyr_redox_2"/>
    <property type="match status" value="1"/>
</dbReference>
<dbReference type="Pfam" id="PF21791">
    <property type="entry name" value="MDHAR3-like_C"/>
    <property type="match status" value="1"/>
</dbReference>
<feature type="transmembrane region" description="Helical" evidence="9">
    <location>
        <begin position="481"/>
        <end position="501"/>
    </location>
</feature>
<dbReference type="SUPFAM" id="SSF51905">
    <property type="entry name" value="FAD/NAD(P)-binding domain"/>
    <property type="match status" value="1"/>
</dbReference>
<dbReference type="InterPro" id="IPR050446">
    <property type="entry name" value="FAD-oxidoreductase/Apoptosis"/>
</dbReference>
<dbReference type="PRINTS" id="PR00368">
    <property type="entry name" value="FADPNR"/>
</dbReference>
<evidence type="ECO:0000259" key="10">
    <source>
        <dbReference type="Pfam" id="PF07992"/>
    </source>
</evidence>
<feature type="domain" description="Monodehydroascorbate reductase 3-like C-terminal" evidence="11">
    <location>
        <begin position="360"/>
        <end position="444"/>
    </location>
</feature>
<evidence type="ECO:0000256" key="2">
    <source>
        <dbReference type="ARBA" id="ARBA00006442"/>
    </source>
</evidence>
<keyword evidence="5" id="KW-0560">Oxidoreductase</keyword>
<dbReference type="AlphaFoldDB" id="A0A7N1A3Q8"/>
<evidence type="ECO:0000256" key="5">
    <source>
        <dbReference type="ARBA" id="ARBA00023002"/>
    </source>
</evidence>
<keyword evidence="4" id="KW-0274">FAD</keyword>
<dbReference type="Gene3D" id="3.30.390.30">
    <property type="match status" value="1"/>
</dbReference>
<keyword evidence="9" id="KW-0812">Transmembrane</keyword>
<dbReference type="GO" id="GO:0005737">
    <property type="term" value="C:cytoplasm"/>
    <property type="evidence" value="ECO:0007669"/>
    <property type="project" value="TreeGrafter"/>
</dbReference>
<reference evidence="12" key="1">
    <citation type="submission" date="2021-01" db="UniProtKB">
        <authorList>
            <consortium name="EnsemblPlants"/>
        </authorList>
    </citation>
    <scope>IDENTIFICATION</scope>
</reference>
<sequence>MNSRSEASPQSSEAETSAEMVREFEYVIIGGGVAAGYAALEFVKRGVTDGQLCIISDELVEPYERPALSKGVLCLEAPARLQSFQTCVASDEESLTPEWYKEHGIEMILGTHVDSVDVEQKMLLTNAGESISYRILLVATGAQALKLGEFRVREPDAENLCYLRNLADASKLVRVMQGCVGGEAVVIGGGYLAMECASSLVTNKIKVTMIFPEAHFMARLFTQKIASFYEGYYKARGVEIIRGTIISSFEIGSDSQKIVAVNLRDGRRMPASMVVVAIGIRPNTSLFEGQLTMEKGGIKVNGHMQSSNSSVYAVGDAAAFSVGPFGKVSRLEHADSARKSARHAVAAIMDPKNTGEFDYLPLFYSRAFKFAWRFYGHREGEAVHFGEFSLGSAFGAYWVANCRLVGSFLESGSKEEYEAIATATRLCPKIEDLDELERQGLGFALSVAPLAPEAEPPQSKSLAKTAPPPDIIVHEAPLHNWHAATGVLTAASIAGFAYWYGRKRRRW</sequence>
<feature type="domain" description="FAD/NAD(P)-binding" evidence="10">
    <location>
        <begin position="25"/>
        <end position="340"/>
    </location>
</feature>
<dbReference type="EC" id="1.6.5.4" evidence="8"/>
<evidence type="ECO:0000313" key="12">
    <source>
        <dbReference type="EnsemblPlants" id="Kaladp0075s0070.1.v1.1"/>
    </source>
</evidence>
<comment type="cofactor">
    <cofactor evidence="1">
        <name>FAD</name>
        <dbReference type="ChEBI" id="CHEBI:57692"/>
    </cofactor>
</comment>
<dbReference type="SUPFAM" id="SSF55424">
    <property type="entry name" value="FAD/NAD-linked reductases, dimerisation (C-terminal) domain"/>
    <property type="match status" value="1"/>
</dbReference>
<dbReference type="GO" id="GO:0016656">
    <property type="term" value="F:monodehydroascorbate reductase (NADH) activity"/>
    <property type="evidence" value="ECO:0007669"/>
    <property type="project" value="UniProtKB-EC"/>
</dbReference>
<evidence type="ECO:0000256" key="6">
    <source>
        <dbReference type="ARBA" id="ARBA00023027"/>
    </source>
</evidence>
<evidence type="ECO:0000313" key="13">
    <source>
        <dbReference type="Proteomes" id="UP000594263"/>
    </source>
</evidence>
<dbReference type="InterPro" id="IPR023753">
    <property type="entry name" value="FAD/NAD-binding_dom"/>
</dbReference>
<comment type="similarity">
    <text evidence="2">Belongs to the FAD-dependent oxidoreductase family.</text>
</comment>
<dbReference type="Gramene" id="Kaladp0075s0070.1.v1.1">
    <property type="protein sequence ID" value="Kaladp0075s0070.1.v1.1"/>
    <property type="gene ID" value="Kaladp0075s0070.v1.1"/>
</dbReference>
<keyword evidence="6" id="KW-0520">NAD</keyword>
<name>A0A7N1A3Q8_KALFE</name>
<dbReference type="EnsemblPlants" id="Kaladp0075s0070.1.v1.1">
    <property type="protein sequence ID" value="Kaladp0075s0070.1.v1.1"/>
    <property type="gene ID" value="Kaladp0075s0070.v1.1"/>
</dbReference>
<keyword evidence="13" id="KW-1185">Reference proteome</keyword>
<accession>A0A7N1A3Q8</accession>
<evidence type="ECO:0000259" key="11">
    <source>
        <dbReference type="Pfam" id="PF21791"/>
    </source>
</evidence>
<organism evidence="12 13">
    <name type="scientific">Kalanchoe fedtschenkoi</name>
    <name type="common">Lavender scallops</name>
    <name type="synonym">South American air plant</name>
    <dbReference type="NCBI Taxonomy" id="63787"/>
    <lineage>
        <taxon>Eukaryota</taxon>
        <taxon>Viridiplantae</taxon>
        <taxon>Streptophyta</taxon>
        <taxon>Embryophyta</taxon>
        <taxon>Tracheophyta</taxon>
        <taxon>Spermatophyta</taxon>
        <taxon>Magnoliopsida</taxon>
        <taxon>eudicotyledons</taxon>
        <taxon>Gunneridae</taxon>
        <taxon>Pentapetalae</taxon>
        <taxon>Saxifragales</taxon>
        <taxon>Crassulaceae</taxon>
        <taxon>Kalanchoe</taxon>
    </lineage>
</organism>
<evidence type="ECO:0000256" key="9">
    <source>
        <dbReference type="SAM" id="Phobius"/>
    </source>
</evidence>
<dbReference type="PANTHER" id="PTHR43557:SF2">
    <property type="entry name" value="RIESKE DOMAIN-CONTAINING PROTEIN-RELATED"/>
    <property type="match status" value="1"/>
</dbReference>
<keyword evidence="9" id="KW-0472">Membrane</keyword>
<dbReference type="InterPro" id="IPR048618">
    <property type="entry name" value="MDHAR3-like_C"/>
</dbReference>
<protein>
    <recommendedName>
        <fullName evidence="8">monodehydroascorbate reductase (NADH)</fullName>
        <ecNumber evidence="8">1.6.5.4</ecNumber>
    </recommendedName>
</protein>
<dbReference type="InterPro" id="IPR036188">
    <property type="entry name" value="FAD/NAD-bd_sf"/>
</dbReference>
<dbReference type="Proteomes" id="UP000594263">
    <property type="component" value="Unplaced"/>
</dbReference>
<dbReference type="PRINTS" id="PR00411">
    <property type="entry name" value="PNDRDTASEI"/>
</dbReference>
<keyword evidence="9" id="KW-1133">Transmembrane helix</keyword>
<dbReference type="InterPro" id="IPR016156">
    <property type="entry name" value="FAD/NAD-linked_Rdtase_dimer_sf"/>
</dbReference>
<keyword evidence="7" id="KW-0676">Redox-active center</keyword>
<evidence type="ECO:0000256" key="8">
    <source>
        <dbReference type="ARBA" id="ARBA00038920"/>
    </source>
</evidence>
<evidence type="ECO:0000256" key="4">
    <source>
        <dbReference type="ARBA" id="ARBA00022827"/>
    </source>
</evidence>
<evidence type="ECO:0000256" key="3">
    <source>
        <dbReference type="ARBA" id="ARBA00022630"/>
    </source>
</evidence>
<dbReference type="PANTHER" id="PTHR43557">
    <property type="entry name" value="APOPTOSIS-INDUCING FACTOR 1"/>
    <property type="match status" value="1"/>
</dbReference>
<dbReference type="Gene3D" id="3.50.50.60">
    <property type="entry name" value="FAD/NAD(P)-binding domain"/>
    <property type="match status" value="2"/>
</dbReference>
<keyword evidence="3" id="KW-0285">Flavoprotein</keyword>